<evidence type="ECO:0000313" key="6">
    <source>
        <dbReference type="Proteomes" id="UP000663444"/>
    </source>
</evidence>
<comment type="similarity">
    <text evidence="2">Belongs to the hyi family.</text>
</comment>
<dbReference type="PIRSF" id="PIRSF006241">
    <property type="entry name" value="HyI"/>
    <property type="match status" value="1"/>
</dbReference>
<dbReference type="InterPro" id="IPR013022">
    <property type="entry name" value="Xyl_isomerase-like_TIM-brl"/>
</dbReference>
<proteinExistence type="inferred from homology"/>
<dbReference type="InterPro" id="IPR036237">
    <property type="entry name" value="Xyl_isomerase-like_sf"/>
</dbReference>
<dbReference type="NCBIfam" id="TIGR03234">
    <property type="entry name" value="OH-pyruv-isom"/>
    <property type="match status" value="1"/>
</dbReference>
<dbReference type="PANTHER" id="PTHR43489">
    <property type="entry name" value="ISOMERASE"/>
    <property type="match status" value="1"/>
</dbReference>
<dbReference type="AlphaFoldDB" id="A0A974SRM6"/>
<accession>A0A974SRM6</accession>
<dbReference type="NCBIfam" id="NF043033">
    <property type="entry name" value="OxoTetrIsom"/>
    <property type="match status" value="1"/>
</dbReference>
<dbReference type="InterPro" id="IPR053398">
    <property type="entry name" value="HPT_OtnI_isomerases"/>
</dbReference>
<evidence type="ECO:0000256" key="2">
    <source>
        <dbReference type="PIRNR" id="PIRNR006241"/>
    </source>
</evidence>
<feature type="active site" description="Proton donor/acceptor" evidence="3">
    <location>
        <position position="241"/>
    </location>
</feature>
<dbReference type="GO" id="GO:0008903">
    <property type="term" value="F:hydroxypyruvate isomerase activity"/>
    <property type="evidence" value="ECO:0007669"/>
    <property type="project" value="UniProtKB-EC"/>
</dbReference>
<evidence type="ECO:0000256" key="1">
    <source>
        <dbReference type="ARBA" id="ARBA00023235"/>
    </source>
</evidence>
<feature type="domain" description="Xylose isomerase-like TIM barrel" evidence="4">
    <location>
        <begin position="21"/>
        <end position="256"/>
    </location>
</feature>
<dbReference type="Proteomes" id="UP000663444">
    <property type="component" value="Chromosome"/>
</dbReference>
<dbReference type="InterPro" id="IPR017643">
    <property type="entry name" value="Hydroxypyruvate_isomerase"/>
</dbReference>
<protein>
    <submittedName>
        <fullName evidence="5">Hydroxypyruvate isomerase</fullName>
        <ecNumber evidence="5">5.3.1.22</ecNumber>
    </submittedName>
</protein>
<dbReference type="PANTHER" id="PTHR43489:SF13">
    <property type="entry name" value="HYDROXYPYRUVATE ISOMERASE"/>
    <property type="match status" value="1"/>
</dbReference>
<keyword evidence="6" id="KW-1185">Reference proteome</keyword>
<keyword evidence="1 2" id="KW-0413">Isomerase</keyword>
<organism evidence="5 6">
    <name type="scientific">Azospira restricta</name>
    <dbReference type="NCBI Taxonomy" id="404405"/>
    <lineage>
        <taxon>Bacteria</taxon>
        <taxon>Pseudomonadati</taxon>
        <taxon>Pseudomonadota</taxon>
        <taxon>Betaproteobacteria</taxon>
        <taxon>Rhodocyclales</taxon>
        <taxon>Rhodocyclaceae</taxon>
        <taxon>Azospira</taxon>
    </lineage>
</organism>
<gene>
    <name evidence="5" type="primary">hyi</name>
    <name evidence="5" type="ORF">IWH25_07975</name>
</gene>
<reference evidence="5" key="1">
    <citation type="submission" date="2020-11" db="EMBL/GenBank/DDBJ databases">
        <title>Azospira restricta DSM 18626 genome sequence.</title>
        <authorList>
            <person name="Moe W.M."/>
        </authorList>
    </citation>
    <scope>NUCLEOTIDE SEQUENCE</scope>
    <source>
        <strain evidence="5">DSM 18626</strain>
    </source>
</reference>
<dbReference type="Gene3D" id="3.20.20.150">
    <property type="entry name" value="Divalent-metal-dependent TIM barrel enzymes"/>
    <property type="match status" value="1"/>
</dbReference>
<dbReference type="EMBL" id="CP064781">
    <property type="protein sequence ID" value="QRJ65258.1"/>
    <property type="molecule type" value="Genomic_DNA"/>
</dbReference>
<sequence>MPRFCANLGFLFTEVPFLDRFERAARAGFTGVEYMSPYDYPAAELARRLRDNGLQQVLFNLPSGDWATGERGLAALPGREAEFRDGVERAIDYACELGCTQVNALAGVPRPGLRPQEIRLTLLGNLRHAASRLAEAGIRLLVEPINSRIDMPGFCIDTPKKALSLIESVAEPNLWLQYDVYHAQIMEGNLARTLEANLERIAHIQVADVPGRHEPGSGEINYPYLFALLDRLGYAGWVGCEYRPQAGSEAGLGWLKGVAPAPAMPRAEALAAG</sequence>
<dbReference type="InterPro" id="IPR050417">
    <property type="entry name" value="Sugar_Epim/Isomerase"/>
</dbReference>
<evidence type="ECO:0000256" key="3">
    <source>
        <dbReference type="PIRSR" id="PIRSR006241-50"/>
    </source>
</evidence>
<dbReference type="SUPFAM" id="SSF51658">
    <property type="entry name" value="Xylose isomerase-like"/>
    <property type="match status" value="1"/>
</dbReference>
<dbReference type="GO" id="GO:0046487">
    <property type="term" value="P:glyoxylate metabolic process"/>
    <property type="evidence" value="ECO:0007669"/>
    <property type="project" value="TreeGrafter"/>
</dbReference>
<dbReference type="KEGG" id="ares:IWH25_07975"/>
<dbReference type="RefSeq" id="WP_203388783.1">
    <property type="nucleotide sequence ID" value="NZ_CP064781.1"/>
</dbReference>
<dbReference type="Pfam" id="PF01261">
    <property type="entry name" value="AP_endonuc_2"/>
    <property type="match status" value="1"/>
</dbReference>
<feature type="active site" description="Proton donor/acceptor" evidence="3">
    <location>
        <position position="143"/>
    </location>
</feature>
<evidence type="ECO:0000259" key="4">
    <source>
        <dbReference type="Pfam" id="PF01261"/>
    </source>
</evidence>
<dbReference type="FunFam" id="3.20.20.150:FF:000007">
    <property type="entry name" value="Hydroxypyruvate isomerase"/>
    <property type="match status" value="1"/>
</dbReference>
<evidence type="ECO:0000313" key="5">
    <source>
        <dbReference type="EMBL" id="QRJ65258.1"/>
    </source>
</evidence>
<dbReference type="InterPro" id="IPR026040">
    <property type="entry name" value="HyI-like"/>
</dbReference>
<name>A0A974SRM6_9RHOO</name>
<dbReference type="EC" id="5.3.1.22" evidence="5"/>